<evidence type="ECO:0000313" key="7">
    <source>
        <dbReference type="Proteomes" id="UP000461670"/>
    </source>
</evidence>
<dbReference type="SUPFAM" id="SSF55326">
    <property type="entry name" value="PurM N-terminal domain-like"/>
    <property type="match status" value="1"/>
</dbReference>
<feature type="binding site" evidence="2">
    <location>
        <position position="225"/>
    </location>
    <ligand>
        <name>Mg(2+)</name>
        <dbReference type="ChEBI" id="CHEBI:18420"/>
        <label>5</label>
    </ligand>
</feature>
<feature type="binding site" evidence="2">
    <location>
        <position position="42"/>
    </location>
    <ligand>
        <name>Mg(2+)</name>
        <dbReference type="ChEBI" id="CHEBI:18420"/>
        <label>2</label>
    </ligand>
</feature>
<feature type="binding site" evidence="2">
    <location>
        <position position="274"/>
    </location>
    <ligand>
        <name>substrate</name>
    </ligand>
</feature>
<dbReference type="Proteomes" id="UP000461670">
    <property type="component" value="Unassembled WGS sequence"/>
</dbReference>
<dbReference type="Gene3D" id="3.30.1330.10">
    <property type="entry name" value="PurM-like, N-terminal domain"/>
    <property type="match status" value="1"/>
</dbReference>
<comment type="caution">
    <text evidence="6">The sequence shown here is derived from an EMBL/GenBank/DDBJ whole genome shotgun (WGS) entry which is preliminary data.</text>
</comment>
<dbReference type="GO" id="GO:0009228">
    <property type="term" value="P:thiamine biosynthetic process"/>
    <property type="evidence" value="ECO:0007669"/>
    <property type="project" value="UniProtKB-KW"/>
</dbReference>
<reference evidence="7" key="1">
    <citation type="journal article" date="2020" name="MBio">
        <title>Horizontal gene transfer to a defensive symbiont with a reduced genome amongst a multipartite beetle microbiome.</title>
        <authorList>
            <person name="Waterworth S.C."/>
            <person name="Florez L.V."/>
            <person name="Rees E.R."/>
            <person name="Hertweck C."/>
            <person name="Kaltenpoth M."/>
            <person name="Kwan J.C."/>
        </authorList>
    </citation>
    <scope>NUCLEOTIDE SEQUENCE [LARGE SCALE GENOMIC DNA]</scope>
</reference>
<feature type="binding site" evidence="2">
    <location>
        <position position="70"/>
    </location>
    <ligand>
        <name>Mg(2+)</name>
        <dbReference type="ChEBI" id="CHEBI:18420"/>
        <label>4</label>
    </ligand>
</feature>
<dbReference type="PANTHER" id="PTHR30270:SF0">
    <property type="entry name" value="THIAMINE-MONOPHOSPHATE KINASE"/>
    <property type="match status" value="1"/>
</dbReference>
<evidence type="ECO:0000256" key="2">
    <source>
        <dbReference type="HAMAP-Rule" id="MF_02128"/>
    </source>
</evidence>
<feature type="binding site" evidence="2">
    <location>
        <position position="25"/>
    </location>
    <ligand>
        <name>Mg(2+)</name>
        <dbReference type="ChEBI" id="CHEBI:18420"/>
        <label>3</label>
    </ligand>
</feature>
<feature type="binding site" evidence="2">
    <location>
        <position position="41"/>
    </location>
    <ligand>
        <name>Mg(2+)</name>
        <dbReference type="ChEBI" id="CHEBI:18420"/>
        <label>1</label>
    </ligand>
</feature>
<feature type="binding site" evidence="2">
    <location>
        <position position="70"/>
    </location>
    <ligand>
        <name>Mg(2+)</name>
        <dbReference type="ChEBI" id="CHEBI:18420"/>
        <label>2</label>
    </ligand>
</feature>
<name>A0A7V8FNC4_9BURK</name>
<keyword evidence="2" id="KW-0460">Magnesium</keyword>
<dbReference type="GO" id="GO:0009229">
    <property type="term" value="P:thiamine diphosphate biosynthetic process"/>
    <property type="evidence" value="ECO:0007669"/>
    <property type="project" value="UniProtKB-UniRule"/>
</dbReference>
<feature type="binding site" evidence="2">
    <location>
        <position position="222"/>
    </location>
    <ligand>
        <name>Mg(2+)</name>
        <dbReference type="ChEBI" id="CHEBI:18420"/>
        <label>3</label>
    </ligand>
</feature>
<dbReference type="Pfam" id="PF00586">
    <property type="entry name" value="AIRS"/>
    <property type="match status" value="1"/>
</dbReference>
<dbReference type="GO" id="GO:0009030">
    <property type="term" value="F:thiamine-phosphate kinase activity"/>
    <property type="evidence" value="ECO:0007669"/>
    <property type="project" value="UniProtKB-UniRule"/>
</dbReference>
<keyword evidence="2" id="KW-0479">Metal-binding</keyword>
<dbReference type="InterPro" id="IPR006283">
    <property type="entry name" value="ThiL-like"/>
</dbReference>
<evidence type="ECO:0000256" key="1">
    <source>
        <dbReference type="ARBA" id="ARBA00022977"/>
    </source>
</evidence>
<evidence type="ECO:0000259" key="5">
    <source>
        <dbReference type="Pfam" id="PF02769"/>
    </source>
</evidence>
<dbReference type="InterPro" id="IPR016188">
    <property type="entry name" value="PurM-like_N"/>
</dbReference>
<keyword evidence="2 6" id="KW-0418">Kinase</keyword>
<comment type="catalytic activity">
    <reaction evidence="2">
        <text>thiamine phosphate + ATP = thiamine diphosphate + ADP</text>
        <dbReference type="Rhea" id="RHEA:15913"/>
        <dbReference type="ChEBI" id="CHEBI:30616"/>
        <dbReference type="ChEBI" id="CHEBI:37575"/>
        <dbReference type="ChEBI" id="CHEBI:58937"/>
        <dbReference type="ChEBI" id="CHEBI:456216"/>
        <dbReference type="EC" id="2.7.4.16"/>
    </reaction>
</comment>
<dbReference type="InterPro" id="IPR010918">
    <property type="entry name" value="PurM-like_C_dom"/>
</dbReference>
<dbReference type="Pfam" id="PF02769">
    <property type="entry name" value="AIRS_C"/>
    <property type="match status" value="1"/>
</dbReference>
<keyword evidence="1 2" id="KW-0784">Thiamine biosynthesis</keyword>
<comment type="function">
    <text evidence="2">Catalyzes the ATP-dependent phosphorylation of thiamine-monophosphate (TMP) to form thiamine-pyrophosphate (TPP), the active form of vitamin B1.</text>
</comment>
<dbReference type="NCBIfam" id="TIGR01379">
    <property type="entry name" value="thiL"/>
    <property type="match status" value="1"/>
</dbReference>
<feature type="binding site" evidence="2">
    <location>
        <position position="117"/>
    </location>
    <ligand>
        <name>Mg(2+)</name>
        <dbReference type="ChEBI" id="CHEBI:18420"/>
        <label>1</label>
    </ligand>
</feature>
<feature type="domain" description="PurM-like N-terminal" evidence="4">
    <location>
        <begin position="23"/>
        <end position="133"/>
    </location>
</feature>
<evidence type="ECO:0000256" key="3">
    <source>
        <dbReference type="SAM" id="MobiDB-lite"/>
    </source>
</evidence>
<dbReference type="PANTHER" id="PTHR30270">
    <property type="entry name" value="THIAMINE-MONOPHOSPHATE KINASE"/>
    <property type="match status" value="1"/>
</dbReference>
<dbReference type="EC" id="2.7.4.16" evidence="2"/>
<comment type="miscellaneous">
    <text evidence="2">Reaction mechanism of ThiL seems to utilize a direct, inline transfer of the gamma-phosphate of ATP to TMP rather than a phosphorylated enzyme intermediate.</text>
</comment>
<feature type="binding site" evidence="2">
    <location>
        <position position="224"/>
    </location>
    <ligand>
        <name>ATP</name>
        <dbReference type="ChEBI" id="CHEBI:30616"/>
    </ligand>
</feature>
<comment type="caution">
    <text evidence="2">Lacks conserved residue(s) required for the propagation of feature annotation.</text>
</comment>
<dbReference type="EMBL" id="WNDQ01000029">
    <property type="protein sequence ID" value="KAF1020836.1"/>
    <property type="molecule type" value="Genomic_DNA"/>
</dbReference>
<dbReference type="UniPathway" id="UPA00060">
    <property type="reaction ID" value="UER00142"/>
</dbReference>
<feature type="binding site" evidence="2">
    <location>
        <position position="40"/>
    </location>
    <ligand>
        <name>Mg(2+)</name>
        <dbReference type="ChEBI" id="CHEBI:18420"/>
        <label>4</label>
    </ligand>
</feature>
<dbReference type="CDD" id="cd02194">
    <property type="entry name" value="ThiL"/>
    <property type="match status" value="1"/>
</dbReference>
<dbReference type="InterPro" id="IPR036676">
    <property type="entry name" value="PurM-like_C_sf"/>
</dbReference>
<dbReference type="GO" id="GO:0000287">
    <property type="term" value="F:magnesium ion binding"/>
    <property type="evidence" value="ECO:0007669"/>
    <property type="project" value="UniProtKB-UniRule"/>
</dbReference>
<proteinExistence type="inferred from homology"/>
<sequence length="335" mass="34942">MGEFDLIARFFTRPARRAILGVGDDCALLALAPGEQMAISSDMLVEGRHFYADVDPEALGHKALAVNLSDLAACGAEPRAFTLALALPTADEAWLAPFARGLWALADAHGCELIGGDTTQGPLNLCITVFGAVPQGQALLRSGARPGDDVYVSGTPGDARLALQALRTARARAGLPDETGSDPTAIDLPPAALQAMRDRLERPTPRNALGVALRGVATACADVSDGLAGDLGHILKASRVGATLDAQALLQATSAPLRALAPALAWRYAASGGDDYELVFTAPQAQCAAVQAAAQRSVTPVTRIGRIEPDAGLRWRDPQGQPASPDWRSFDHFSA</sequence>
<keyword evidence="2" id="KW-0547">Nucleotide-binding</keyword>
<dbReference type="SUPFAM" id="SSF56042">
    <property type="entry name" value="PurM C-terminal domain-like"/>
    <property type="match status" value="1"/>
</dbReference>
<feature type="binding site" evidence="2">
    <location>
        <begin position="116"/>
        <end position="117"/>
    </location>
    <ligand>
        <name>ATP</name>
        <dbReference type="ChEBI" id="CHEBI:30616"/>
    </ligand>
</feature>
<feature type="binding site" evidence="2">
    <location>
        <position position="330"/>
    </location>
    <ligand>
        <name>substrate</name>
    </ligand>
</feature>
<dbReference type="Gene3D" id="3.90.650.10">
    <property type="entry name" value="PurM-like C-terminal domain"/>
    <property type="match status" value="1"/>
</dbReference>
<gene>
    <name evidence="2 6" type="primary">thiL</name>
    <name evidence="6" type="ORF">GAK30_02224</name>
</gene>
<comment type="pathway">
    <text evidence="2">Cofactor biosynthesis; thiamine diphosphate biosynthesis; thiamine diphosphate from thiamine phosphate: step 1/1.</text>
</comment>
<dbReference type="AlphaFoldDB" id="A0A7V8FNC4"/>
<comment type="similarity">
    <text evidence="2">Belongs to the thiamine-monophosphate kinase family.</text>
</comment>
<accession>A0A7V8FNC4</accession>
<evidence type="ECO:0000313" key="6">
    <source>
        <dbReference type="EMBL" id="KAF1020836.1"/>
    </source>
</evidence>
<dbReference type="PIRSF" id="PIRSF005303">
    <property type="entry name" value="Thiam_monoph_kin"/>
    <property type="match status" value="1"/>
</dbReference>
<feature type="binding site" evidence="2">
    <location>
        <position position="25"/>
    </location>
    <ligand>
        <name>Mg(2+)</name>
        <dbReference type="ChEBI" id="CHEBI:18420"/>
        <label>4</label>
    </ligand>
</feature>
<feature type="binding site" evidence="2">
    <location>
        <position position="49"/>
    </location>
    <ligand>
        <name>substrate</name>
    </ligand>
</feature>
<feature type="domain" description="PurM-like C-terminal" evidence="5">
    <location>
        <begin position="145"/>
        <end position="313"/>
    </location>
</feature>
<keyword evidence="2" id="KW-0067">ATP-binding</keyword>
<evidence type="ECO:0000259" key="4">
    <source>
        <dbReference type="Pfam" id="PF00586"/>
    </source>
</evidence>
<organism evidence="6 7">
    <name type="scientific">Paracidovorax wautersii</name>
    <dbReference type="NCBI Taxonomy" id="1177982"/>
    <lineage>
        <taxon>Bacteria</taxon>
        <taxon>Pseudomonadati</taxon>
        <taxon>Pseudomonadota</taxon>
        <taxon>Betaproteobacteria</taxon>
        <taxon>Burkholderiales</taxon>
        <taxon>Comamonadaceae</taxon>
        <taxon>Paracidovorax</taxon>
    </lineage>
</organism>
<protein>
    <recommendedName>
        <fullName evidence="2">Thiamine-monophosphate kinase</fullName>
        <shortName evidence="2">TMP kinase</shortName>
        <shortName evidence="2">Thiamine-phosphate kinase</shortName>
        <ecNumber evidence="2">2.7.4.16</ecNumber>
    </recommendedName>
</protein>
<feature type="binding site" evidence="2">
    <location>
        <position position="70"/>
    </location>
    <ligand>
        <name>Mg(2+)</name>
        <dbReference type="ChEBI" id="CHEBI:18420"/>
        <label>3</label>
    </ligand>
</feature>
<keyword evidence="2" id="KW-0808">Transferase</keyword>
<feature type="binding site" evidence="2">
    <location>
        <position position="42"/>
    </location>
    <ligand>
        <name>Mg(2+)</name>
        <dbReference type="ChEBI" id="CHEBI:18420"/>
        <label>1</label>
    </ligand>
</feature>
<dbReference type="InterPro" id="IPR036921">
    <property type="entry name" value="PurM-like_N_sf"/>
</dbReference>
<feature type="region of interest" description="Disordered" evidence="3">
    <location>
        <begin position="312"/>
        <end position="335"/>
    </location>
</feature>
<dbReference type="GO" id="GO:0005524">
    <property type="term" value="F:ATP binding"/>
    <property type="evidence" value="ECO:0007669"/>
    <property type="project" value="UniProtKB-UniRule"/>
</dbReference>
<dbReference type="HAMAP" id="MF_02128">
    <property type="entry name" value="TMP_kinase"/>
    <property type="match status" value="1"/>
</dbReference>
<feature type="binding site" evidence="2">
    <location>
        <position position="141"/>
    </location>
    <ligand>
        <name>ATP</name>
        <dbReference type="ChEBI" id="CHEBI:30616"/>
    </ligand>
</feature>